<organism evidence="3 4">
    <name type="scientific">Collinsella tanakaei</name>
    <dbReference type="NCBI Taxonomy" id="626935"/>
    <lineage>
        <taxon>Bacteria</taxon>
        <taxon>Bacillati</taxon>
        <taxon>Actinomycetota</taxon>
        <taxon>Coriobacteriia</taxon>
        <taxon>Coriobacteriales</taxon>
        <taxon>Coriobacteriaceae</taxon>
        <taxon>Collinsella</taxon>
    </lineage>
</organism>
<feature type="domain" description="N-acetyltransferase" evidence="2">
    <location>
        <begin position="17"/>
        <end position="174"/>
    </location>
</feature>
<dbReference type="PANTHER" id="PTHR13947:SF37">
    <property type="entry name" value="LD18367P"/>
    <property type="match status" value="1"/>
</dbReference>
<dbReference type="PANTHER" id="PTHR13947">
    <property type="entry name" value="GNAT FAMILY N-ACETYLTRANSFERASE"/>
    <property type="match status" value="1"/>
</dbReference>
<dbReference type="Proteomes" id="UP000260943">
    <property type="component" value="Unassembled WGS sequence"/>
</dbReference>
<accession>A0A3E4QS24</accession>
<gene>
    <name evidence="3" type="ORF">DXC81_07390</name>
</gene>
<dbReference type="AlphaFoldDB" id="A0A3E4QS24"/>
<protein>
    <submittedName>
        <fullName evidence="3">GNAT family N-acetyltransferase</fullName>
    </submittedName>
</protein>
<sequence length="174" mass="19306">MGEQRLQDERDKQNERLVIRAIEARDDVAIARIIRHNLEVCGLDRPGTAYFDPELDNLSRYYLASPHRAYFIAELDGTVVGGAGASPVAGATGTAELQKLYVAPEAQRRGIATALTLAVEDFARRAGFSTLYLETHHDLMAAIALYRALDYAEDDRPLPGSPHTTMDVFFKKEL</sequence>
<dbReference type="InterPro" id="IPR000182">
    <property type="entry name" value="GNAT_dom"/>
</dbReference>
<dbReference type="CDD" id="cd04301">
    <property type="entry name" value="NAT_SF"/>
    <property type="match status" value="1"/>
</dbReference>
<dbReference type="Pfam" id="PF00583">
    <property type="entry name" value="Acetyltransf_1"/>
    <property type="match status" value="1"/>
</dbReference>
<dbReference type="PROSITE" id="PS51186">
    <property type="entry name" value="GNAT"/>
    <property type="match status" value="1"/>
</dbReference>
<comment type="caution">
    <text evidence="3">The sequence shown here is derived from an EMBL/GenBank/DDBJ whole genome shotgun (WGS) entry which is preliminary data.</text>
</comment>
<evidence type="ECO:0000259" key="2">
    <source>
        <dbReference type="PROSITE" id="PS51186"/>
    </source>
</evidence>
<proteinExistence type="predicted"/>
<evidence type="ECO:0000313" key="3">
    <source>
        <dbReference type="EMBL" id="RGL09703.1"/>
    </source>
</evidence>
<name>A0A3E4QS24_9ACTN</name>
<dbReference type="EMBL" id="QSRJ01000008">
    <property type="protein sequence ID" value="RGL09703.1"/>
    <property type="molecule type" value="Genomic_DNA"/>
</dbReference>
<reference evidence="3 4" key="1">
    <citation type="submission" date="2018-08" db="EMBL/GenBank/DDBJ databases">
        <title>A genome reference for cultivated species of the human gut microbiota.</title>
        <authorList>
            <person name="Zou Y."/>
            <person name="Xue W."/>
            <person name="Luo G."/>
        </authorList>
    </citation>
    <scope>NUCLEOTIDE SEQUENCE [LARGE SCALE GENOMIC DNA]</scope>
    <source>
        <strain evidence="3 4">TF08-14</strain>
    </source>
</reference>
<keyword evidence="1 3" id="KW-0808">Transferase</keyword>
<dbReference type="InterPro" id="IPR016181">
    <property type="entry name" value="Acyl_CoA_acyltransferase"/>
</dbReference>
<dbReference type="GO" id="GO:0008080">
    <property type="term" value="F:N-acetyltransferase activity"/>
    <property type="evidence" value="ECO:0007669"/>
    <property type="project" value="InterPro"/>
</dbReference>
<dbReference type="SUPFAM" id="SSF55729">
    <property type="entry name" value="Acyl-CoA N-acyltransferases (Nat)"/>
    <property type="match status" value="1"/>
</dbReference>
<evidence type="ECO:0000313" key="4">
    <source>
        <dbReference type="Proteomes" id="UP000260943"/>
    </source>
</evidence>
<dbReference type="GeneID" id="62759355"/>
<evidence type="ECO:0000256" key="1">
    <source>
        <dbReference type="ARBA" id="ARBA00022679"/>
    </source>
</evidence>
<dbReference type="Gene3D" id="3.40.630.30">
    <property type="match status" value="1"/>
</dbReference>
<dbReference type="InterPro" id="IPR050769">
    <property type="entry name" value="NAT_camello-type"/>
</dbReference>
<dbReference type="RefSeq" id="WP_009141700.1">
    <property type="nucleotide sequence ID" value="NZ_CABKQG010000005.1"/>
</dbReference>